<feature type="modified residue" description="4-aspartylphosphate" evidence="8">
    <location>
        <position position="58"/>
    </location>
</feature>
<dbReference type="InterPro" id="IPR011006">
    <property type="entry name" value="CheY-like_superfamily"/>
</dbReference>
<keyword evidence="3 8" id="KW-0597">Phosphoprotein</keyword>
<keyword evidence="6" id="KW-0238">DNA-binding</keyword>
<dbReference type="Pfam" id="PF00072">
    <property type="entry name" value="Response_reg"/>
    <property type="match status" value="1"/>
</dbReference>
<dbReference type="CDD" id="cd17536">
    <property type="entry name" value="REC_YesN-like"/>
    <property type="match status" value="1"/>
</dbReference>
<evidence type="ECO:0000256" key="7">
    <source>
        <dbReference type="ARBA" id="ARBA00023163"/>
    </source>
</evidence>
<reference evidence="11 12" key="1">
    <citation type="submission" date="2019-11" db="EMBL/GenBank/DDBJ databases">
        <title>Gracilibacillus salitolerans sp. nov., a moderate halophile isolated from a saline soil in northwest China.</title>
        <authorList>
            <person name="Gan L."/>
        </authorList>
    </citation>
    <scope>NUCLEOTIDE SEQUENCE [LARGE SCALE GENOMIC DNA]</scope>
    <source>
        <strain evidence="11 12">SCU50</strain>
    </source>
</reference>
<evidence type="ECO:0000256" key="5">
    <source>
        <dbReference type="ARBA" id="ARBA00023015"/>
    </source>
</evidence>
<dbReference type="GO" id="GO:0000160">
    <property type="term" value="P:phosphorelay signal transduction system"/>
    <property type="evidence" value="ECO:0007669"/>
    <property type="project" value="UniProtKB-KW"/>
</dbReference>
<evidence type="ECO:0000259" key="10">
    <source>
        <dbReference type="PROSITE" id="PS50110"/>
    </source>
</evidence>
<dbReference type="Pfam" id="PF12833">
    <property type="entry name" value="HTH_18"/>
    <property type="match status" value="1"/>
</dbReference>
<comment type="subcellular location">
    <subcellularLocation>
        <location evidence="1">Cytoplasm</location>
    </subcellularLocation>
</comment>
<dbReference type="InterPro" id="IPR020449">
    <property type="entry name" value="Tscrpt_reg_AraC-type_HTH"/>
</dbReference>
<dbReference type="GO" id="GO:0003700">
    <property type="term" value="F:DNA-binding transcription factor activity"/>
    <property type="evidence" value="ECO:0007669"/>
    <property type="project" value="InterPro"/>
</dbReference>
<dbReference type="Gene3D" id="3.40.50.2300">
    <property type="match status" value="1"/>
</dbReference>
<keyword evidence="4" id="KW-0902">Two-component regulatory system</keyword>
<dbReference type="SUPFAM" id="SSF52172">
    <property type="entry name" value="CheY-like"/>
    <property type="match status" value="1"/>
</dbReference>
<evidence type="ECO:0000313" key="11">
    <source>
        <dbReference type="EMBL" id="QGH33877.1"/>
    </source>
</evidence>
<keyword evidence="2" id="KW-0963">Cytoplasm</keyword>
<protein>
    <submittedName>
        <fullName evidence="11">Response regulator</fullName>
    </submittedName>
</protein>
<gene>
    <name evidence="11" type="ORF">GI584_07510</name>
</gene>
<dbReference type="PRINTS" id="PR00032">
    <property type="entry name" value="HTHARAC"/>
</dbReference>
<dbReference type="PROSITE" id="PS50110">
    <property type="entry name" value="RESPONSE_REGULATORY"/>
    <property type="match status" value="1"/>
</dbReference>
<dbReference type="InterPro" id="IPR001789">
    <property type="entry name" value="Sig_transdc_resp-reg_receiver"/>
</dbReference>
<dbReference type="AlphaFoldDB" id="A0A5Q2TIC7"/>
<organism evidence="11 12">
    <name type="scientific">Gracilibacillus salitolerans</name>
    <dbReference type="NCBI Taxonomy" id="2663022"/>
    <lineage>
        <taxon>Bacteria</taxon>
        <taxon>Bacillati</taxon>
        <taxon>Bacillota</taxon>
        <taxon>Bacilli</taxon>
        <taxon>Bacillales</taxon>
        <taxon>Bacillaceae</taxon>
        <taxon>Gracilibacillus</taxon>
    </lineage>
</organism>
<evidence type="ECO:0000256" key="1">
    <source>
        <dbReference type="ARBA" id="ARBA00004496"/>
    </source>
</evidence>
<dbReference type="Proteomes" id="UP000339690">
    <property type="component" value="Chromosome"/>
</dbReference>
<dbReference type="PANTHER" id="PTHR42713:SF3">
    <property type="entry name" value="TRANSCRIPTIONAL REGULATORY PROTEIN HPTR"/>
    <property type="match status" value="1"/>
</dbReference>
<dbReference type="InterPro" id="IPR051552">
    <property type="entry name" value="HptR"/>
</dbReference>
<name>A0A5Q2TIC7_9BACI</name>
<accession>A0A5Q2TIC7</accession>
<evidence type="ECO:0000256" key="4">
    <source>
        <dbReference type="ARBA" id="ARBA00023012"/>
    </source>
</evidence>
<dbReference type="GO" id="GO:0005737">
    <property type="term" value="C:cytoplasm"/>
    <property type="evidence" value="ECO:0007669"/>
    <property type="project" value="UniProtKB-SubCell"/>
</dbReference>
<evidence type="ECO:0000256" key="6">
    <source>
        <dbReference type="ARBA" id="ARBA00023125"/>
    </source>
</evidence>
<keyword evidence="12" id="KW-1185">Reference proteome</keyword>
<evidence type="ECO:0000259" key="9">
    <source>
        <dbReference type="PROSITE" id="PS01124"/>
    </source>
</evidence>
<evidence type="ECO:0000256" key="2">
    <source>
        <dbReference type="ARBA" id="ARBA00022490"/>
    </source>
</evidence>
<dbReference type="InterPro" id="IPR009057">
    <property type="entry name" value="Homeodomain-like_sf"/>
</dbReference>
<keyword evidence="5" id="KW-0805">Transcription regulation</keyword>
<sequence>MIKLWKVIIVDDERRTRQGIVTLVDWRKLGFEVVDTASDGYIAVEKYKQHSPDLIIIDIKMPRMSGMETIKNIREQDKAVKFLILSGYTEFQYAKQAIQYNVEGYLLKPLEEEELISYLKKINTAFAEETKYKENKKHDQSRSYIDLIIQQKITREVSYFFSEKMKWNYYAILLIRFFDKKQLDLVDIVESIKQYVTKEEGKVFIKNGYVGVLVKENDVGSNSEKVYYPVYYCLKEQNLAFIGAVSDCVEQLESIANCYQQAVSFLQESFFYEEEYMITPYTPMIKERSIDKAADQLSDYKAKLFYAVEIGDDNTFKKLMMEVIVLLAKSAYTEMEIKQQVTTLLTYINNKLSVQHPEVQDKITNKLSDVVSIQQSYSVKQLMSITFEHLKALSSVIDADKSDLIVKRMIHLINKNYDQNIKLDTMADLLHYHKVYLGKIFKETTGEYFKTYLDKVRIENSKRLLLDGFKVYEVAKMVGYTTSDYFHSKFRKYEGMSPSDYRKSKKKMMKEYS</sequence>
<feature type="domain" description="Response regulatory" evidence="10">
    <location>
        <begin position="6"/>
        <end position="123"/>
    </location>
</feature>
<evidence type="ECO:0000256" key="8">
    <source>
        <dbReference type="PROSITE-ProRule" id="PRU00169"/>
    </source>
</evidence>
<dbReference type="SMART" id="SM00342">
    <property type="entry name" value="HTH_ARAC"/>
    <property type="match status" value="1"/>
</dbReference>
<dbReference type="SMART" id="SM00448">
    <property type="entry name" value="REC"/>
    <property type="match status" value="1"/>
</dbReference>
<evidence type="ECO:0000256" key="3">
    <source>
        <dbReference type="ARBA" id="ARBA00022553"/>
    </source>
</evidence>
<dbReference type="GO" id="GO:0043565">
    <property type="term" value="F:sequence-specific DNA binding"/>
    <property type="evidence" value="ECO:0007669"/>
    <property type="project" value="InterPro"/>
</dbReference>
<dbReference type="PANTHER" id="PTHR42713">
    <property type="entry name" value="HISTIDINE KINASE-RELATED"/>
    <property type="match status" value="1"/>
</dbReference>
<dbReference type="SUPFAM" id="SSF46689">
    <property type="entry name" value="Homeodomain-like"/>
    <property type="match status" value="2"/>
</dbReference>
<dbReference type="Gene3D" id="1.10.10.60">
    <property type="entry name" value="Homeodomain-like"/>
    <property type="match status" value="2"/>
</dbReference>
<dbReference type="PROSITE" id="PS01124">
    <property type="entry name" value="HTH_ARAC_FAMILY_2"/>
    <property type="match status" value="1"/>
</dbReference>
<dbReference type="EMBL" id="CP045915">
    <property type="protein sequence ID" value="QGH33877.1"/>
    <property type="molecule type" value="Genomic_DNA"/>
</dbReference>
<keyword evidence="7" id="KW-0804">Transcription</keyword>
<evidence type="ECO:0000313" key="12">
    <source>
        <dbReference type="Proteomes" id="UP000339690"/>
    </source>
</evidence>
<feature type="domain" description="HTH araC/xylS-type" evidence="9">
    <location>
        <begin position="407"/>
        <end position="504"/>
    </location>
</feature>
<dbReference type="KEGG" id="grc:GI584_07510"/>
<proteinExistence type="predicted"/>
<dbReference type="InterPro" id="IPR018060">
    <property type="entry name" value="HTH_AraC"/>
</dbReference>